<evidence type="ECO:0000313" key="10">
    <source>
        <dbReference type="Proteomes" id="UP000034231"/>
    </source>
</evidence>
<evidence type="ECO:0000313" key="9">
    <source>
        <dbReference type="EMBL" id="KKQ49721.1"/>
    </source>
</evidence>
<comment type="caution">
    <text evidence="9">The sequence shown here is derived from an EMBL/GenBank/DDBJ whole genome shotgun (WGS) entry which is preliminary data.</text>
</comment>
<evidence type="ECO:0000256" key="7">
    <source>
        <dbReference type="SAM" id="Phobius"/>
    </source>
</evidence>
<dbReference type="GO" id="GO:0005886">
    <property type="term" value="C:plasma membrane"/>
    <property type="evidence" value="ECO:0007669"/>
    <property type="project" value="UniProtKB-SubCell"/>
</dbReference>
<evidence type="ECO:0000256" key="4">
    <source>
        <dbReference type="ARBA" id="ARBA00022692"/>
    </source>
</evidence>
<feature type="transmembrane region" description="Helical" evidence="7">
    <location>
        <begin position="54"/>
        <end position="74"/>
    </location>
</feature>
<evidence type="ECO:0000256" key="5">
    <source>
        <dbReference type="ARBA" id="ARBA00022989"/>
    </source>
</evidence>
<dbReference type="Pfam" id="PF01757">
    <property type="entry name" value="Acyl_transf_3"/>
    <property type="match status" value="1"/>
</dbReference>
<keyword evidence="4 7" id="KW-0812">Transmembrane</keyword>
<feature type="transmembrane region" description="Helical" evidence="7">
    <location>
        <begin position="86"/>
        <end position="104"/>
    </location>
</feature>
<feature type="transmembrane region" description="Helical" evidence="7">
    <location>
        <begin position="179"/>
        <end position="199"/>
    </location>
</feature>
<feature type="transmembrane region" description="Helical" evidence="7">
    <location>
        <begin position="279"/>
        <end position="301"/>
    </location>
</feature>
<organism evidence="9 10">
    <name type="scientific">Candidatus Shapirobacteria bacterium GW2011_GWE1_38_10</name>
    <dbReference type="NCBI Taxonomy" id="1618488"/>
    <lineage>
        <taxon>Bacteria</taxon>
        <taxon>Candidatus Shapironibacteriota</taxon>
    </lineage>
</organism>
<feature type="transmembrane region" description="Helical" evidence="7">
    <location>
        <begin position="307"/>
        <end position="327"/>
    </location>
</feature>
<reference evidence="9 10" key="1">
    <citation type="journal article" date="2015" name="Nature">
        <title>rRNA introns, odd ribosomes, and small enigmatic genomes across a large radiation of phyla.</title>
        <authorList>
            <person name="Brown C.T."/>
            <person name="Hug L.A."/>
            <person name="Thomas B.C."/>
            <person name="Sharon I."/>
            <person name="Castelle C.J."/>
            <person name="Singh A."/>
            <person name="Wilkins M.J."/>
            <person name="Williams K.H."/>
            <person name="Banfield J.F."/>
        </authorList>
    </citation>
    <scope>NUCLEOTIDE SEQUENCE [LARGE SCALE GENOMIC DNA]</scope>
</reference>
<evidence type="ECO:0000256" key="2">
    <source>
        <dbReference type="ARBA" id="ARBA00007400"/>
    </source>
</evidence>
<protein>
    <recommendedName>
        <fullName evidence="8">Acyltransferase 3 domain-containing protein</fullName>
    </recommendedName>
</protein>
<evidence type="ECO:0000256" key="3">
    <source>
        <dbReference type="ARBA" id="ARBA00022475"/>
    </source>
</evidence>
<dbReference type="Proteomes" id="UP000034231">
    <property type="component" value="Unassembled WGS sequence"/>
</dbReference>
<feature type="domain" description="Acyltransferase 3" evidence="8">
    <location>
        <begin position="11"/>
        <end position="324"/>
    </location>
</feature>
<feature type="transmembrane region" description="Helical" evidence="7">
    <location>
        <begin position="211"/>
        <end position="228"/>
    </location>
</feature>
<feature type="transmembrane region" description="Helical" evidence="7">
    <location>
        <begin position="248"/>
        <end position="267"/>
    </location>
</feature>
<feature type="transmembrane region" description="Helical" evidence="7">
    <location>
        <begin position="15"/>
        <end position="34"/>
    </location>
</feature>
<evidence type="ECO:0000256" key="6">
    <source>
        <dbReference type="ARBA" id="ARBA00023136"/>
    </source>
</evidence>
<dbReference type="PANTHER" id="PTHR40074">
    <property type="entry name" value="O-ACETYLTRANSFERASE WECH"/>
    <property type="match status" value="1"/>
</dbReference>
<sequence length="338" mass="40403">MSVPISKKYNPSIDLLRIVSIFSVVLIHTSTKILEYYNYDLVNQTFTLFLNQAFRFAVPLFFFISAFVLELNYPQDFNYFSYLKKRFSRLFLPYLFWSLIYYYFVYTINTKSFFTAFLLGDASYQLYFVPSLFIFYLVFPFLHRHIKFFARKFILIFLLIVQLSLLSLDYYFQPLPFPHPVSVFLLNFNIFVLGILASHHQVKILDFVKKYQILFISVFLILAGYITLEGRNLYLQNQNYLSFYSNWRPVNFIYTLVFSALFFYIFSRFKHKTVFINKIASYSFFVYLVHVIIIEITWILIPHPFLSHPFFFLLATLIPSYLLAFLVSKIPHLSKITG</sequence>
<dbReference type="EMBL" id="LBTX01000011">
    <property type="protein sequence ID" value="KKQ49721.1"/>
    <property type="molecule type" value="Genomic_DNA"/>
</dbReference>
<gene>
    <name evidence="9" type="ORF">US68_C0011G0028</name>
</gene>
<keyword evidence="6 7" id="KW-0472">Membrane</keyword>
<comment type="subcellular location">
    <subcellularLocation>
        <location evidence="1">Cell membrane</location>
        <topology evidence="1">Multi-pass membrane protein</topology>
    </subcellularLocation>
</comment>
<name>A0A0G0LAP6_9BACT</name>
<accession>A0A0G0LAP6</accession>
<comment type="similarity">
    <text evidence="2">Belongs to the acyltransferase 3 family.</text>
</comment>
<dbReference type="PANTHER" id="PTHR40074:SF2">
    <property type="entry name" value="O-ACETYLTRANSFERASE WECH"/>
    <property type="match status" value="1"/>
</dbReference>
<keyword evidence="5 7" id="KW-1133">Transmembrane helix</keyword>
<dbReference type="GO" id="GO:0009246">
    <property type="term" value="P:enterobacterial common antigen biosynthetic process"/>
    <property type="evidence" value="ECO:0007669"/>
    <property type="project" value="TreeGrafter"/>
</dbReference>
<keyword evidence="3" id="KW-1003">Cell membrane</keyword>
<feature type="transmembrane region" description="Helical" evidence="7">
    <location>
        <begin position="154"/>
        <end position="173"/>
    </location>
</feature>
<dbReference type="InterPro" id="IPR002656">
    <property type="entry name" value="Acyl_transf_3_dom"/>
</dbReference>
<dbReference type="AlphaFoldDB" id="A0A0G0LAP6"/>
<dbReference type="GO" id="GO:0016413">
    <property type="term" value="F:O-acetyltransferase activity"/>
    <property type="evidence" value="ECO:0007669"/>
    <property type="project" value="TreeGrafter"/>
</dbReference>
<feature type="transmembrane region" description="Helical" evidence="7">
    <location>
        <begin position="124"/>
        <end position="142"/>
    </location>
</feature>
<evidence type="ECO:0000256" key="1">
    <source>
        <dbReference type="ARBA" id="ARBA00004651"/>
    </source>
</evidence>
<proteinExistence type="inferred from homology"/>
<evidence type="ECO:0000259" key="8">
    <source>
        <dbReference type="Pfam" id="PF01757"/>
    </source>
</evidence>